<feature type="compositionally biased region" description="Basic and acidic residues" evidence="1">
    <location>
        <begin position="363"/>
        <end position="373"/>
    </location>
</feature>
<accession>A0A7S1NWV5</accession>
<dbReference type="EMBL" id="HBGA01150354">
    <property type="protein sequence ID" value="CAD9043447.1"/>
    <property type="molecule type" value="Transcribed_RNA"/>
</dbReference>
<reference evidence="2" key="1">
    <citation type="submission" date="2021-01" db="EMBL/GenBank/DDBJ databases">
        <authorList>
            <person name="Corre E."/>
            <person name="Pelletier E."/>
            <person name="Niang G."/>
            <person name="Scheremetjew M."/>
            <person name="Finn R."/>
            <person name="Kale V."/>
            <person name="Holt S."/>
            <person name="Cochrane G."/>
            <person name="Meng A."/>
            <person name="Brown T."/>
            <person name="Cohen L."/>
        </authorList>
    </citation>
    <scope>NUCLEOTIDE SEQUENCE</scope>
    <source>
        <strain evidence="2">NIES-381</strain>
    </source>
</reference>
<dbReference type="AlphaFoldDB" id="A0A7S1NWV5"/>
<organism evidence="2">
    <name type="scientific">Eutreptiella gymnastica</name>
    <dbReference type="NCBI Taxonomy" id="73025"/>
    <lineage>
        <taxon>Eukaryota</taxon>
        <taxon>Discoba</taxon>
        <taxon>Euglenozoa</taxon>
        <taxon>Euglenida</taxon>
        <taxon>Spirocuta</taxon>
        <taxon>Euglenophyceae</taxon>
        <taxon>Eutreptiales</taxon>
        <taxon>Eutreptiaceae</taxon>
        <taxon>Eutreptiella</taxon>
    </lineage>
</organism>
<evidence type="ECO:0000256" key="1">
    <source>
        <dbReference type="SAM" id="MobiDB-lite"/>
    </source>
</evidence>
<proteinExistence type="predicted"/>
<feature type="compositionally biased region" description="Polar residues" evidence="1">
    <location>
        <begin position="397"/>
        <end position="415"/>
    </location>
</feature>
<feature type="region of interest" description="Disordered" evidence="1">
    <location>
        <begin position="659"/>
        <end position="697"/>
    </location>
</feature>
<protein>
    <submittedName>
        <fullName evidence="2">Uncharacterized protein</fullName>
    </submittedName>
</protein>
<sequence length="775" mass="89396">MDMEAVADIGTPREYVQPEYRRAVAVKKLQCPLKYRARKIRKPKGRYFDPQHISNVRKEFGDSHLFYLVHVIITALEHLQADALLIFRKVKWFFSKVKKVQAFYRSYRSTKHQRLHHMTEVWVKKEKDIFRARRFKLKQLVEKWEWMTKRPPALTAADVWSDYAPCMIPRSLKWKCVQAYWEGHKKKYITDLRKWLMLQDEVKQQMKQEASNRRVLRRLQQSGVDVPAASSESRISDFMILNSRLPPCPVFRFNIEVRELHEMAVDSARELWVHAIRADSAEVFQNLSTMFEVAPKEYWEEALTEWKVTVAMEATFGYARVAEGNVSFNLDLEDELYSARSAQTTPRHSARGMKALSIRKKQSKVERDAEATPRSEGQASARTADFSDPQPMDAANSACSTARESQWTVSDTDASASADRGASKRRGRIVQVVEPSAERHETESEGFVPWCPDSARSEYTEYTEDGEYIDYNEEVSEYNEDGDYQAAPPSPPAPHFYTHRPARAAVAREVNTKHRSPRNMLPPNRIFEMMPHSADSEQYRRPAPRKDHVAPPPEPVVRHPRLYERHEKAWDKRLLDGVHIRVGRDPVASLQPKRDLGMKNQWISPTTARKYASALMTSGSRSQQRQEGASFNAPTFCQQQRFKTEKVWFPDEEDDVNLKPRKQKRSVVKPKARRAKTANLDDNVSDPSYAQHRKRSSVQVTKLLDSRDFPVPTSDKLQPTHCYKVPEVIKQHTLAAATNQLAGAAPVDHVAPTSTQFEARFAKLYQELLGMASEQ</sequence>
<evidence type="ECO:0000313" key="2">
    <source>
        <dbReference type="EMBL" id="CAD9043447.1"/>
    </source>
</evidence>
<name>A0A7S1NWV5_9EUGL</name>
<feature type="region of interest" description="Disordered" evidence="1">
    <location>
        <begin position="340"/>
        <end position="449"/>
    </location>
</feature>
<feature type="compositionally biased region" description="Basic residues" evidence="1">
    <location>
        <begin position="659"/>
        <end position="676"/>
    </location>
</feature>
<gene>
    <name evidence="2" type="ORF">EGYM00392_LOCUS54630</name>
</gene>